<proteinExistence type="predicted"/>
<keyword evidence="1" id="KW-1133">Transmembrane helix</keyword>
<evidence type="ECO:0000313" key="2">
    <source>
        <dbReference type="EMBL" id="CVK17063.1"/>
    </source>
</evidence>
<dbReference type="AlphaFoldDB" id="A0A0X3AS63"/>
<evidence type="ECO:0000313" key="3">
    <source>
        <dbReference type="Proteomes" id="UP000182761"/>
    </source>
</evidence>
<dbReference type="STRING" id="1586267.GCA_001418685_01932"/>
<sequence length="90" mass="10347">MNNFREVQNSVNSNKINTLMSAIIVILILILTLQVWMMYGALNNALEDNQAFAWATFGGSVFLFFSAVFLLKYLPERPKNLKKDPNNQYE</sequence>
<feature type="transmembrane region" description="Helical" evidence="1">
    <location>
        <begin position="51"/>
        <end position="74"/>
    </location>
</feature>
<dbReference type="RefSeq" id="WP_055426237.1">
    <property type="nucleotide sequence ID" value="NZ_FCOR01000015.1"/>
</dbReference>
<protein>
    <submittedName>
        <fullName evidence="2">Uncharacterized protein</fullName>
    </submittedName>
</protein>
<keyword evidence="1" id="KW-0812">Transmembrane</keyword>
<feature type="transmembrane region" description="Helical" evidence="1">
    <location>
        <begin position="20"/>
        <end position="39"/>
    </location>
</feature>
<dbReference type="Proteomes" id="UP000182761">
    <property type="component" value="Unassembled WGS sequence"/>
</dbReference>
<gene>
    <name evidence="2" type="ORF">Ga0061079_11529</name>
</gene>
<name>A0A0X3AS63_9FLAO</name>
<accession>A0A0X3AS63</accession>
<organism evidence="2 3">
    <name type="scientific">Apibacter mensalis</name>
    <dbReference type="NCBI Taxonomy" id="1586267"/>
    <lineage>
        <taxon>Bacteria</taxon>
        <taxon>Pseudomonadati</taxon>
        <taxon>Bacteroidota</taxon>
        <taxon>Flavobacteriia</taxon>
        <taxon>Flavobacteriales</taxon>
        <taxon>Weeksellaceae</taxon>
        <taxon>Apibacter</taxon>
    </lineage>
</organism>
<reference evidence="2 3" key="1">
    <citation type="submission" date="2016-01" db="EMBL/GenBank/DDBJ databases">
        <authorList>
            <person name="McClelland M."/>
            <person name="Jain A."/>
            <person name="Saraogi P."/>
            <person name="Mendelson R."/>
            <person name="Westerman R."/>
            <person name="SanMiguel P."/>
            <person name="Csonka L."/>
        </authorList>
    </citation>
    <scope>NUCLEOTIDE SEQUENCE [LARGE SCALE GENOMIC DNA]</scope>
    <source>
        <strain evidence="2 3">R-53146</strain>
    </source>
</reference>
<keyword evidence="3" id="KW-1185">Reference proteome</keyword>
<evidence type="ECO:0000256" key="1">
    <source>
        <dbReference type="SAM" id="Phobius"/>
    </source>
</evidence>
<keyword evidence="1" id="KW-0472">Membrane</keyword>
<dbReference type="EMBL" id="FCOR01000015">
    <property type="protein sequence ID" value="CVK17063.1"/>
    <property type="molecule type" value="Genomic_DNA"/>
</dbReference>